<dbReference type="EMBL" id="JBHSDU010000014">
    <property type="protein sequence ID" value="MFC4312706.1"/>
    <property type="molecule type" value="Genomic_DNA"/>
</dbReference>
<dbReference type="PANTHER" id="PTHR34040:SF2">
    <property type="entry name" value="FLAGELLAR BIOSYNTHETIC PROTEIN FLIQ"/>
    <property type="match status" value="1"/>
</dbReference>
<evidence type="ECO:0000313" key="8">
    <source>
        <dbReference type="EMBL" id="MFC4312706.1"/>
    </source>
</evidence>
<evidence type="ECO:0000256" key="3">
    <source>
        <dbReference type="ARBA" id="ARBA00022475"/>
    </source>
</evidence>
<comment type="caution">
    <text evidence="8">The sequence shown here is derived from an EMBL/GenBank/DDBJ whole genome shotgun (WGS) entry which is preliminary data.</text>
</comment>
<keyword evidence="8" id="KW-0282">Flagellum</keyword>
<keyword evidence="6 7" id="KW-0472">Membrane</keyword>
<evidence type="ECO:0000256" key="4">
    <source>
        <dbReference type="ARBA" id="ARBA00022692"/>
    </source>
</evidence>
<organism evidence="8 9">
    <name type="scientific">Steroidobacter flavus</name>
    <dbReference type="NCBI Taxonomy" id="1842136"/>
    <lineage>
        <taxon>Bacteria</taxon>
        <taxon>Pseudomonadati</taxon>
        <taxon>Pseudomonadota</taxon>
        <taxon>Gammaproteobacteria</taxon>
        <taxon>Steroidobacterales</taxon>
        <taxon>Steroidobacteraceae</taxon>
        <taxon>Steroidobacter</taxon>
    </lineage>
</organism>
<evidence type="ECO:0000256" key="7">
    <source>
        <dbReference type="SAM" id="Phobius"/>
    </source>
</evidence>
<protein>
    <submittedName>
        <fullName evidence="8">Flagellar biosynthetic protein FliQ</fullName>
    </submittedName>
</protein>
<evidence type="ECO:0000313" key="9">
    <source>
        <dbReference type="Proteomes" id="UP001595904"/>
    </source>
</evidence>
<evidence type="ECO:0000256" key="5">
    <source>
        <dbReference type="ARBA" id="ARBA00022989"/>
    </source>
</evidence>
<feature type="transmembrane region" description="Helical" evidence="7">
    <location>
        <begin position="123"/>
        <end position="142"/>
    </location>
</feature>
<dbReference type="Proteomes" id="UP001595904">
    <property type="component" value="Unassembled WGS sequence"/>
</dbReference>
<proteinExistence type="inferred from homology"/>
<gene>
    <name evidence="8" type="ORF">ACFPN2_26715</name>
</gene>
<feature type="transmembrane region" description="Helical" evidence="7">
    <location>
        <begin position="82"/>
        <end position="103"/>
    </location>
</feature>
<comment type="subcellular location">
    <subcellularLocation>
        <location evidence="1">Cell membrane</location>
        <topology evidence="1">Multi-pass membrane protein</topology>
    </subcellularLocation>
</comment>
<accession>A0ABV8SYJ2</accession>
<comment type="similarity">
    <text evidence="2">Belongs to the FliQ/MopD/SpaQ family.</text>
</comment>
<dbReference type="PANTHER" id="PTHR34040">
    <property type="entry name" value="FLAGELLAR BIOSYNTHETIC PROTEIN FLIQ"/>
    <property type="match status" value="1"/>
</dbReference>
<dbReference type="Pfam" id="PF01313">
    <property type="entry name" value="Bac_export_3"/>
    <property type="match status" value="1"/>
</dbReference>
<keyword evidence="4 7" id="KW-0812">Transmembrane</keyword>
<evidence type="ECO:0000256" key="2">
    <source>
        <dbReference type="ARBA" id="ARBA00006156"/>
    </source>
</evidence>
<name>A0ABV8SYJ2_9GAMM</name>
<dbReference type="InterPro" id="IPR002191">
    <property type="entry name" value="Bac_export_3"/>
</dbReference>
<keyword evidence="3" id="KW-1003">Cell membrane</keyword>
<keyword evidence="5 7" id="KW-1133">Transmembrane helix</keyword>
<keyword evidence="8" id="KW-0969">Cilium</keyword>
<dbReference type="RefSeq" id="WP_380602331.1">
    <property type="nucleotide sequence ID" value="NZ_JBHSDU010000014.1"/>
</dbReference>
<evidence type="ECO:0000256" key="1">
    <source>
        <dbReference type="ARBA" id="ARBA00004651"/>
    </source>
</evidence>
<keyword evidence="9" id="KW-1185">Reference proteome</keyword>
<reference evidence="9" key="1">
    <citation type="journal article" date="2019" name="Int. J. Syst. Evol. Microbiol.">
        <title>The Global Catalogue of Microorganisms (GCM) 10K type strain sequencing project: providing services to taxonomists for standard genome sequencing and annotation.</title>
        <authorList>
            <consortium name="The Broad Institute Genomics Platform"/>
            <consortium name="The Broad Institute Genome Sequencing Center for Infectious Disease"/>
            <person name="Wu L."/>
            <person name="Ma J."/>
        </authorList>
    </citation>
    <scope>NUCLEOTIDE SEQUENCE [LARGE SCALE GENOMIC DNA]</scope>
    <source>
        <strain evidence="9">CGMCC 1.10759</strain>
    </source>
</reference>
<keyword evidence="8" id="KW-0966">Cell projection</keyword>
<dbReference type="PRINTS" id="PR00952">
    <property type="entry name" value="TYPE3IMQPROT"/>
</dbReference>
<evidence type="ECO:0000256" key="6">
    <source>
        <dbReference type="ARBA" id="ARBA00023136"/>
    </source>
</evidence>
<sequence length="156" mass="16998">MSTRGIWKKERACFQRRRHRRNPVTLDGDITRCIFFVASQLEALMNEPAWRVAKSTKKGGDEERVMGDLGADAAMTLTSEMLWTAVLLAAPIIGVATLVGLAVSILQVVTQIQESSLSFVPKLAAAVAVLLVLGSWMMATLMRYASGVISSIPHLL</sequence>